<keyword evidence="3" id="KW-0723">Serine/threonine-protein kinase</keyword>
<dbReference type="InterPro" id="IPR000719">
    <property type="entry name" value="Prot_kinase_dom"/>
</dbReference>
<evidence type="ECO:0000256" key="11">
    <source>
        <dbReference type="SAM" id="MobiDB-lite"/>
    </source>
</evidence>
<dbReference type="GO" id="GO:0000408">
    <property type="term" value="C:EKC/KEOPS complex"/>
    <property type="evidence" value="ECO:0007669"/>
    <property type="project" value="TreeGrafter"/>
</dbReference>
<evidence type="ECO:0000256" key="8">
    <source>
        <dbReference type="ARBA" id="ARBA00022840"/>
    </source>
</evidence>
<dbReference type="NCBIfam" id="TIGR03724">
    <property type="entry name" value="arch_bud32"/>
    <property type="match status" value="1"/>
</dbReference>
<reference evidence="13 14" key="1">
    <citation type="journal article" date="2018" name="Mol. Biol. Evol.">
        <title>Broad Genomic Sampling Reveals a Smut Pathogenic Ancestry of the Fungal Clade Ustilaginomycotina.</title>
        <authorList>
            <person name="Kijpornyongpan T."/>
            <person name="Mondo S.J."/>
            <person name="Barry K."/>
            <person name="Sandor L."/>
            <person name="Lee J."/>
            <person name="Lipzen A."/>
            <person name="Pangilinan J."/>
            <person name="LaButti K."/>
            <person name="Hainaut M."/>
            <person name="Henrissat B."/>
            <person name="Grigoriev I.V."/>
            <person name="Spatafora J.W."/>
            <person name="Aime M.C."/>
        </authorList>
    </citation>
    <scope>NUCLEOTIDE SEQUENCE [LARGE SCALE GENOMIC DNA]</scope>
    <source>
        <strain evidence="13 14">MCA 4658</strain>
    </source>
</reference>
<comment type="catalytic activity">
    <reaction evidence="9">
        <text>L-threonyl-[protein] + ATP = O-phospho-L-threonyl-[protein] + ADP + H(+)</text>
        <dbReference type="Rhea" id="RHEA:46608"/>
        <dbReference type="Rhea" id="RHEA-COMP:11060"/>
        <dbReference type="Rhea" id="RHEA-COMP:11605"/>
        <dbReference type="ChEBI" id="CHEBI:15378"/>
        <dbReference type="ChEBI" id="CHEBI:30013"/>
        <dbReference type="ChEBI" id="CHEBI:30616"/>
        <dbReference type="ChEBI" id="CHEBI:61977"/>
        <dbReference type="ChEBI" id="CHEBI:456216"/>
        <dbReference type="EC" id="2.7.11.1"/>
    </reaction>
</comment>
<evidence type="ECO:0000256" key="3">
    <source>
        <dbReference type="ARBA" id="ARBA00022527"/>
    </source>
</evidence>
<dbReference type="GO" id="GO:0004674">
    <property type="term" value="F:protein serine/threonine kinase activity"/>
    <property type="evidence" value="ECO:0007669"/>
    <property type="project" value="UniProtKB-KW"/>
</dbReference>
<comment type="similarity">
    <text evidence="1">Belongs to the protein kinase superfamily. BUD32 family.</text>
</comment>
<evidence type="ECO:0000256" key="5">
    <source>
        <dbReference type="ARBA" id="ARBA00022694"/>
    </source>
</evidence>
<dbReference type="GeneID" id="37032449"/>
<sequence length="294" mass="32184">MAVSVEAPTLRMLQSPHVELFSQGAEARIYIYTPPSSTTTWLDDSKDVAGSPRSIAGSSAADQLIIKHRFPKKYRHPSLSANLTASRTSLEARALLRAARDGINVPALRFVDETQGVIGLQQIRGRTVRRCLGAGDEGEEEEESESTHTVSEHVLSDAASEALDERTQSQVMILIGRQLALLHAADIIHGDLTTSNMIYVEAEPGMLGRVVLIDFGLTSQSSSAEDRAVDLYVLERAFASTHAGSEHLFTQILDTYFTETDVIRKGKGKGLKSAEILRTLEKVRLRGRKRSMVG</sequence>
<dbReference type="FunFam" id="3.30.200.20:FF:000201">
    <property type="entry name" value="TP53-regulating kinase isoform X1"/>
    <property type="match status" value="1"/>
</dbReference>
<dbReference type="PANTHER" id="PTHR12209">
    <property type="entry name" value="NON-SPECIFIC SERINE/THREONINE PROTEIN KINASE"/>
    <property type="match status" value="1"/>
</dbReference>
<name>A0A316WAE7_9BASI</name>
<dbReference type="EC" id="2.7.11.1" evidence="2"/>
<keyword evidence="4" id="KW-0808">Transferase</keyword>
<dbReference type="GO" id="GO:0005829">
    <property type="term" value="C:cytosol"/>
    <property type="evidence" value="ECO:0007669"/>
    <property type="project" value="TreeGrafter"/>
</dbReference>
<protein>
    <recommendedName>
        <fullName evidence="2">non-specific serine/threonine protein kinase</fullName>
        <ecNumber evidence="2">2.7.11.1</ecNumber>
    </recommendedName>
</protein>
<dbReference type="GO" id="GO:0005634">
    <property type="term" value="C:nucleus"/>
    <property type="evidence" value="ECO:0007669"/>
    <property type="project" value="TreeGrafter"/>
</dbReference>
<keyword evidence="14" id="KW-1185">Reference proteome</keyword>
<dbReference type="GO" id="GO:0008033">
    <property type="term" value="P:tRNA processing"/>
    <property type="evidence" value="ECO:0007669"/>
    <property type="project" value="UniProtKB-KW"/>
</dbReference>
<evidence type="ECO:0000256" key="2">
    <source>
        <dbReference type="ARBA" id="ARBA00012513"/>
    </source>
</evidence>
<dbReference type="InterPro" id="IPR022495">
    <property type="entry name" value="Bud32"/>
</dbReference>
<dbReference type="InParanoid" id="A0A316WAE7"/>
<feature type="region of interest" description="Disordered" evidence="11">
    <location>
        <begin position="133"/>
        <end position="159"/>
    </location>
</feature>
<keyword evidence="6" id="KW-0547">Nucleotide-binding</keyword>
<dbReference type="SUPFAM" id="SSF56112">
    <property type="entry name" value="Protein kinase-like (PK-like)"/>
    <property type="match status" value="1"/>
</dbReference>
<dbReference type="AlphaFoldDB" id="A0A316WAE7"/>
<dbReference type="GO" id="GO:0070525">
    <property type="term" value="P:tRNA threonylcarbamoyladenosine metabolic process"/>
    <property type="evidence" value="ECO:0007669"/>
    <property type="project" value="TreeGrafter"/>
</dbReference>
<organism evidence="13 14">
    <name type="scientific">Ceraceosorus guamensis</name>
    <dbReference type="NCBI Taxonomy" id="1522189"/>
    <lineage>
        <taxon>Eukaryota</taxon>
        <taxon>Fungi</taxon>
        <taxon>Dikarya</taxon>
        <taxon>Basidiomycota</taxon>
        <taxon>Ustilaginomycotina</taxon>
        <taxon>Exobasidiomycetes</taxon>
        <taxon>Ceraceosorales</taxon>
        <taxon>Ceraceosoraceae</taxon>
        <taxon>Ceraceosorus</taxon>
    </lineage>
</organism>
<dbReference type="FunCoup" id="A0A316WAE7">
    <property type="interactions" value="234"/>
</dbReference>
<keyword evidence="8" id="KW-0067">ATP-binding</keyword>
<evidence type="ECO:0000313" key="13">
    <source>
        <dbReference type="EMBL" id="PWN45701.1"/>
    </source>
</evidence>
<dbReference type="GO" id="GO:0005524">
    <property type="term" value="F:ATP binding"/>
    <property type="evidence" value="ECO:0007669"/>
    <property type="project" value="UniProtKB-KW"/>
</dbReference>
<evidence type="ECO:0000256" key="9">
    <source>
        <dbReference type="ARBA" id="ARBA00047899"/>
    </source>
</evidence>
<dbReference type="RefSeq" id="XP_025372861.1">
    <property type="nucleotide sequence ID" value="XM_025510579.1"/>
</dbReference>
<comment type="catalytic activity">
    <reaction evidence="10">
        <text>L-seryl-[protein] + ATP = O-phospho-L-seryl-[protein] + ADP + H(+)</text>
        <dbReference type="Rhea" id="RHEA:17989"/>
        <dbReference type="Rhea" id="RHEA-COMP:9863"/>
        <dbReference type="Rhea" id="RHEA-COMP:11604"/>
        <dbReference type="ChEBI" id="CHEBI:15378"/>
        <dbReference type="ChEBI" id="CHEBI:29999"/>
        <dbReference type="ChEBI" id="CHEBI:30616"/>
        <dbReference type="ChEBI" id="CHEBI:83421"/>
        <dbReference type="ChEBI" id="CHEBI:456216"/>
        <dbReference type="EC" id="2.7.11.1"/>
    </reaction>
</comment>
<dbReference type="Pfam" id="PF06293">
    <property type="entry name" value="Kdo"/>
    <property type="match status" value="1"/>
</dbReference>
<dbReference type="Gene3D" id="1.10.510.10">
    <property type="entry name" value="Transferase(Phosphotransferase) domain 1"/>
    <property type="match status" value="1"/>
</dbReference>
<dbReference type="Proteomes" id="UP000245783">
    <property type="component" value="Unassembled WGS sequence"/>
</dbReference>
<evidence type="ECO:0000256" key="7">
    <source>
        <dbReference type="ARBA" id="ARBA00022777"/>
    </source>
</evidence>
<dbReference type="PROSITE" id="PS50011">
    <property type="entry name" value="PROTEIN_KINASE_DOM"/>
    <property type="match status" value="1"/>
</dbReference>
<evidence type="ECO:0000313" key="14">
    <source>
        <dbReference type="Proteomes" id="UP000245783"/>
    </source>
</evidence>
<dbReference type="STRING" id="1522189.A0A316WAE7"/>
<dbReference type="EMBL" id="KZ819354">
    <property type="protein sequence ID" value="PWN45701.1"/>
    <property type="molecule type" value="Genomic_DNA"/>
</dbReference>
<evidence type="ECO:0000256" key="1">
    <source>
        <dbReference type="ARBA" id="ARBA00010630"/>
    </source>
</evidence>
<evidence type="ECO:0000256" key="10">
    <source>
        <dbReference type="ARBA" id="ARBA00048679"/>
    </source>
</evidence>
<dbReference type="PANTHER" id="PTHR12209:SF0">
    <property type="entry name" value="EKC_KEOPS COMPLEX SUBUNIT TP53RK"/>
    <property type="match status" value="1"/>
</dbReference>
<evidence type="ECO:0000256" key="4">
    <source>
        <dbReference type="ARBA" id="ARBA00022679"/>
    </source>
</evidence>
<evidence type="ECO:0000259" key="12">
    <source>
        <dbReference type="PROSITE" id="PS50011"/>
    </source>
</evidence>
<evidence type="ECO:0000256" key="6">
    <source>
        <dbReference type="ARBA" id="ARBA00022741"/>
    </source>
</evidence>
<gene>
    <name evidence="13" type="ORF">IE81DRAFT_166486</name>
</gene>
<feature type="domain" description="Protein kinase" evidence="12">
    <location>
        <begin position="15"/>
        <end position="294"/>
    </location>
</feature>
<keyword evidence="7" id="KW-0418">Kinase</keyword>
<dbReference type="OrthoDB" id="3399at2759"/>
<dbReference type="InterPro" id="IPR011009">
    <property type="entry name" value="Kinase-like_dom_sf"/>
</dbReference>
<dbReference type="Gene3D" id="3.30.200.20">
    <property type="entry name" value="Phosphorylase Kinase, domain 1"/>
    <property type="match status" value="1"/>
</dbReference>
<keyword evidence="5" id="KW-0819">tRNA processing</keyword>
<proteinExistence type="inferred from homology"/>
<accession>A0A316WAE7</accession>